<dbReference type="SUPFAM" id="SSF54236">
    <property type="entry name" value="Ubiquitin-like"/>
    <property type="match status" value="1"/>
</dbReference>
<proteinExistence type="predicted"/>
<reference evidence="2" key="1">
    <citation type="submission" date="2021-10" db="EMBL/GenBank/DDBJ databases">
        <title>De novo Genome Assembly of Clathrus columnatus (Basidiomycota, Fungi) Using Illumina and Nanopore Sequence Data.</title>
        <authorList>
            <person name="Ogiso-Tanaka E."/>
            <person name="Itagaki H."/>
            <person name="Hosoya T."/>
            <person name="Hosaka K."/>
        </authorList>
    </citation>
    <scope>NUCLEOTIDE SEQUENCE</scope>
    <source>
        <strain evidence="2">MO-923</strain>
    </source>
</reference>
<dbReference type="PROSITE" id="PS50053">
    <property type="entry name" value="UBIQUITIN_2"/>
    <property type="match status" value="1"/>
</dbReference>
<dbReference type="EMBL" id="BPWL01000007">
    <property type="protein sequence ID" value="GJJ11725.1"/>
    <property type="molecule type" value="Genomic_DNA"/>
</dbReference>
<organism evidence="2 3">
    <name type="scientific">Clathrus columnatus</name>
    <dbReference type="NCBI Taxonomy" id="1419009"/>
    <lineage>
        <taxon>Eukaryota</taxon>
        <taxon>Fungi</taxon>
        <taxon>Dikarya</taxon>
        <taxon>Basidiomycota</taxon>
        <taxon>Agaricomycotina</taxon>
        <taxon>Agaricomycetes</taxon>
        <taxon>Phallomycetidae</taxon>
        <taxon>Phallales</taxon>
        <taxon>Clathraceae</taxon>
        <taxon>Clathrus</taxon>
    </lineage>
</organism>
<dbReference type="CDD" id="cd17039">
    <property type="entry name" value="Ubl_ubiquitin_like"/>
    <property type="match status" value="1"/>
</dbReference>
<gene>
    <name evidence="2" type="ORF">Clacol_005963</name>
</gene>
<dbReference type="AlphaFoldDB" id="A0AAV5AIF5"/>
<accession>A0AAV5AIF5</accession>
<evidence type="ECO:0000313" key="3">
    <source>
        <dbReference type="Proteomes" id="UP001050691"/>
    </source>
</evidence>
<feature type="domain" description="Ubiquitin-like" evidence="1">
    <location>
        <begin position="72"/>
        <end position="114"/>
    </location>
</feature>
<sequence length="211" mass="23228">MSLITINIIEGLPTGNKPLGDIKMKSIQTVTGCKSPNPDWGNAMETMRDMCDFINIETLLKYFAILKLSTWVATLKRNIVAKFTNLKSKYPPSKQKLYFNGNKLGDSRTVDVIGDNGTIYLRHEDVIEVSYCTPDQSTVKIKTLVDKYETIAQVKARLLQAKGLDPTKYSVTYCANGQAAAKTLNPETLTVDASGIQEFGILHFIAGVDGG</sequence>
<dbReference type="InterPro" id="IPR029071">
    <property type="entry name" value="Ubiquitin-like_domsf"/>
</dbReference>
<evidence type="ECO:0000259" key="1">
    <source>
        <dbReference type="PROSITE" id="PS50053"/>
    </source>
</evidence>
<comment type="caution">
    <text evidence="2">The sequence shown here is derived from an EMBL/GenBank/DDBJ whole genome shotgun (WGS) entry which is preliminary data.</text>
</comment>
<protein>
    <recommendedName>
        <fullName evidence="1">Ubiquitin-like domain-containing protein</fullName>
    </recommendedName>
</protein>
<dbReference type="InterPro" id="IPR000626">
    <property type="entry name" value="Ubiquitin-like_dom"/>
</dbReference>
<dbReference type="Proteomes" id="UP001050691">
    <property type="component" value="Unassembled WGS sequence"/>
</dbReference>
<evidence type="ECO:0000313" key="2">
    <source>
        <dbReference type="EMBL" id="GJJ11725.1"/>
    </source>
</evidence>
<name>A0AAV5AIF5_9AGAM</name>
<keyword evidence="3" id="KW-1185">Reference proteome</keyword>